<keyword evidence="3" id="KW-1185">Reference proteome</keyword>
<dbReference type="Proteomes" id="UP000614261">
    <property type="component" value="Unassembled WGS sequence"/>
</dbReference>
<evidence type="ECO:0000313" key="2">
    <source>
        <dbReference type="EMBL" id="GGB51936.1"/>
    </source>
</evidence>
<evidence type="ECO:0000313" key="3">
    <source>
        <dbReference type="Proteomes" id="UP000614261"/>
    </source>
</evidence>
<evidence type="ECO:0008006" key="4">
    <source>
        <dbReference type="Google" id="ProtNLM"/>
    </source>
</evidence>
<feature type="region of interest" description="Disordered" evidence="1">
    <location>
        <begin position="142"/>
        <end position="163"/>
    </location>
</feature>
<feature type="compositionally biased region" description="Basic and acidic residues" evidence="1">
    <location>
        <begin position="142"/>
        <end position="151"/>
    </location>
</feature>
<dbReference type="Pfam" id="PF03237">
    <property type="entry name" value="Terminase_6N"/>
    <property type="match status" value="1"/>
</dbReference>
<reference evidence="3" key="1">
    <citation type="journal article" date="2019" name="Int. J. Syst. Evol. Microbiol.">
        <title>The Global Catalogue of Microorganisms (GCM) 10K type strain sequencing project: providing services to taxonomists for standard genome sequencing and annotation.</title>
        <authorList>
            <consortium name="The Broad Institute Genomics Platform"/>
            <consortium name="The Broad Institute Genome Sequencing Center for Infectious Disease"/>
            <person name="Wu L."/>
            <person name="Ma J."/>
        </authorList>
    </citation>
    <scope>NUCLEOTIDE SEQUENCE [LARGE SCALE GENOMIC DNA]</scope>
    <source>
        <strain evidence="3">CGMCC 1.12851</strain>
    </source>
</reference>
<gene>
    <name evidence="2" type="ORF">GCM10010833_03350</name>
</gene>
<evidence type="ECO:0000256" key="1">
    <source>
        <dbReference type="SAM" id="MobiDB-lite"/>
    </source>
</evidence>
<name>A0ABQ1IU65_9SPHN</name>
<comment type="caution">
    <text evidence="2">The sequence shown here is derived from an EMBL/GenBank/DDBJ whole genome shotgun (WGS) entry which is preliminary data.</text>
</comment>
<sequence length="198" mass="21528">MTGRSLAERLAAMPAAAARRYINGMSDAAAMGLAHHWQFWARPGQIAPEGDWRIWLIMAGRGFGKTRAGAEWVRAIGEALPDARIALVAANLAEARSVMVEGQSGLLGIAPDATRPHWEPSLRRLRWPGGAQAMLYSAAEPESLRGPEHSHARCAGAKGNYPQRSVGIDRRAAQRMHRVEGFRSCDPGFGRGKGVDRR</sequence>
<accession>A0ABQ1IU65</accession>
<protein>
    <recommendedName>
        <fullName evidence="4">ATP-binding protein</fullName>
    </recommendedName>
</protein>
<proteinExistence type="predicted"/>
<organism evidence="2 3">
    <name type="scientific">Blastomonas aquatica</name>
    <dbReference type="NCBI Taxonomy" id="1510276"/>
    <lineage>
        <taxon>Bacteria</taxon>
        <taxon>Pseudomonadati</taxon>
        <taxon>Pseudomonadota</taxon>
        <taxon>Alphaproteobacteria</taxon>
        <taxon>Sphingomonadales</taxon>
        <taxon>Sphingomonadaceae</taxon>
        <taxon>Blastomonas</taxon>
    </lineage>
</organism>
<dbReference type="EMBL" id="BMGD01000001">
    <property type="protein sequence ID" value="GGB51936.1"/>
    <property type="molecule type" value="Genomic_DNA"/>
</dbReference>